<reference evidence="2" key="2">
    <citation type="submission" date="2025-08" db="UniProtKB">
        <authorList>
            <consortium name="Ensembl"/>
        </authorList>
    </citation>
    <scope>IDENTIFICATION</scope>
</reference>
<proteinExistence type="predicted"/>
<dbReference type="InterPro" id="IPR013078">
    <property type="entry name" value="His_Pase_superF_clade-1"/>
</dbReference>
<dbReference type="SUPFAM" id="SSF53254">
    <property type="entry name" value="Phosphoglycerate mutase-like"/>
    <property type="match status" value="1"/>
</dbReference>
<dbReference type="GO" id="GO:0045820">
    <property type="term" value="P:negative regulation of glycolytic process"/>
    <property type="evidence" value="ECO:0007669"/>
    <property type="project" value="TreeGrafter"/>
</dbReference>
<dbReference type="AlphaFoldDB" id="A0A668A9G9"/>
<dbReference type="InParanoid" id="A0A668A9G9"/>
<dbReference type="GO" id="GO:0004331">
    <property type="term" value="F:fructose-2,6-bisphosphate 2-phosphatase activity"/>
    <property type="evidence" value="ECO:0007669"/>
    <property type="project" value="TreeGrafter"/>
</dbReference>
<dbReference type="InterPro" id="IPR051695">
    <property type="entry name" value="Phosphoglycerate_Mutase"/>
</dbReference>
<dbReference type="FunCoup" id="A0A668A9G9">
    <property type="interactions" value="68"/>
</dbReference>
<dbReference type="Pfam" id="PF00300">
    <property type="entry name" value="His_Phos_1"/>
    <property type="match status" value="1"/>
</dbReference>
<dbReference type="InterPro" id="IPR029033">
    <property type="entry name" value="His_PPase_superfam"/>
</dbReference>
<sequence>SVTWLCCVFSQWETQYNRDKLLRGWRQAEVVGQYLTQLRFNNVFVSDLQRACQTAEIILRNNTHASGTEMVLDPLLRERGFGIAEGRPKEDLKNMANAAGQSCRDYTPPGGETLDQVRLRFRKFLKVLFQRMLEDHGCAGQSAAVGGTEAGADGNGAAAAGTSPDDGLQGVSVHALVVSHGAYIRVAIRHLVEDLGCSLPEGVKMSQLFSPCPNTGISRFILTLSQAESGPVLSAAHCVFTNRKDHLDSLKAAQQCD</sequence>
<organism evidence="2 3">
    <name type="scientific">Myripristis murdjan</name>
    <name type="common">pinecone soldierfish</name>
    <dbReference type="NCBI Taxonomy" id="586833"/>
    <lineage>
        <taxon>Eukaryota</taxon>
        <taxon>Metazoa</taxon>
        <taxon>Chordata</taxon>
        <taxon>Craniata</taxon>
        <taxon>Vertebrata</taxon>
        <taxon>Euteleostomi</taxon>
        <taxon>Actinopterygii</taxon>
        <taxon>Neopterygii</taxon>
        <taxon>Teleostei</taxon>
        <taxon>Neoteleostei</taxon>
        <taxon>Acanthomorphata</taxon>
        <taxon>Holocentriformes</taxon>
        <taxon>Holocentridae</taxon>
        <taxon>Myripristis</taxon>
    </lineage>
</organism>
<reference evidence="2" key="1">
    <citation type="submission" date="2019-06" db="EMBL/GenBank/DDBJ databases">
        <authorList>
            <consortium name="Wellcome Sanger Institute Data Sharing"/>
        </authorList>
    </citation>
    <scope>NUCLEOTIDE SEQUENCE [LARGE SCALE GENOMIC DNA]</scope>
</reference>
<dbReference type="SMART" id="SM00855">
    <property type="entry name" value="PGAM"/>
    <property type="match status" value="1"/>
</dbReference>
<dbReference type="PANTHER" id="PTHR46517">
    <property type="entry name" value="FRUCTOSE-2,6-BISPHOSPHATASE TIGAR"/>
    <property type="match status" value="1"/>
</dbReference>
<dbReference type="GO" id="GO:0005829">
    <property type="term" value="C:cytosol"/>
    <property type="evidence" value="ECO:0007669"/>
    <property type="project" value="TreeGrafter"/>
</dbReference>
<protein>
    <submittedName>
        <fullName evidence="2">TP53 induced glycolysis regulatory phosphatase b</fullName>
    </submittedName>
</protein>
<evidence type="ECO:0000313" key="2">
    <source>
        <dbReference type="Ensembl" id="ENSMMDP00005051480.1"/>
    </source>
</evidence>
<dbReference type="CDD" id="cd07067">
    <property type="entry name" value="HP_PGM_like"/>
    <property type="match status" value="1"/>
</dbReference>
<dbReference type="GO" id="GO:0043456">
    <property type="term" value="P:regulation of pentose-phosphate shunt"/>
    <property type="evidence" value="ECO:0007669"/>
    <property type="project" value="TreeGrafter"/>
</dbReference>
<evidence type="ECO:0000313" key="3">
    <source>
        <dbReference type="Proteomes" id="UP000472263"/>
    </source>
</evidence>
<dbReference type="PANTHER" id="PTHR46517:SF2">
    <property type="entry name" value="FRUCTOSE-2,6-BISPHOSPHATASE TIGAR B"/>
    <property type="match status" value="1"/>
</dbReference>
<keyword evidence="3" id="KW-1185">Reference proteome</keyword>
<evidence type="ECO:0000256" key="1">
    <source>
        <dbReference type="ARBA" id="ARBA00022801"/>
    </source>
</evidence>
<dbReference type="Ensembl" id="ENSMMDT00005052492.1">
    <property type="protein sequence ID" value="ENSMMDP00005051480.1"/>
    <property type="gene ID" value="ENSMMDG00005023257.1"/>
</dbReference>
<reference evidence="2" key="3">
    <citation type="submission" date="2025-09" db="UniProtKB">
        <authorList>
            <consortium name="Ensembl"/>
        </authorList>
    </citation>
    <scope>IDENTIFICATION</scope>
</reference>
<keyword evidence="1" id="KW-0378">Hydrolase</keyword>
<dbReference type="GeneTree" id="ENSGT00940000163946"/>
<dbReference type="Proteomes" id="UP000472263">
    <property type="component" value="Chromosome 23"/>
</dbReference>
<dbReference type="Gene3D" id="3.40.50.1240">
    <property type="entry name" value="Phosphoglycerate mutase-like"/>
    <property type="match status" value="1"/>
</dbReference>
<name>A0A668A9G9_9TELE</name>
<accession>A0A668A9G9</accession>
<gene>
    <name evidence="2" type="primary">tigarb</name>
</gene>